<dbReference type="EC" id="2.7.1.180" evidence="2"/>
<gene>
    <name evidence="11" type="ORF">CD31_07095</name>
</gene>
<evidence type="ECO:0000256" key="1">
    <source>
        <dbReference type="ARBA" id="ARBA00001946"/>
    </source>
</evidence>
<keyword evidence="4" id="KW-0285">Flavoprotein</keyword>
<dbReference type="Proteomes" id="UP000030487">
    <property type="component" value="Unassembled WGS sequence"/>
</dbReference>
<dbReference type="Pfam" id="PF02424">
    <property type="entry name" value="ApbE"/>
    <property type="match status" value="1"/>
</dbReference>
<keyword evidence="7" id="KW-0274">FAD</keyword>
<evidence type="ECO:0000256" key="4">
    <source>
        <dbReference type="ARBA" id="ARBA00022630"/>
    </source>
</evidence>
<dbReference type="InterPro" id="IPR003374">
    <property type="entry name" value="ApbE-like_sf"/>
</dbReference>
<comment type="cofactor">
    <cofactor evidence="1">
        <name>Mg(2+)</name>
        <dbReference type="ChEBI" id="CHEBI:18420"/>
    </cofactor>
</comment>
<sequence>MDTLSLNTMNTNFYIEIAGTQKMDWKDKVVKWLQYVAREWSRFEPNNELNQINQLKVGEIGRISPALYDCLKAADNYYTLTNNIFSPYLKLHLEQHGYDRSFPFQESKYKPIQIEKKTNKPFLFLDHNEVLKTDNQLIDLGGFAKGYVVEKIADWLRQVSPEFGIVDGGGDMKMWSSGKKTWTIGIAHPSHIHEEISSIRIQNGAIATSNRIFRSWKQQGKEKHHLLDGRTGEVIISPILQTTIITNSLCQAEVATKLAFLLNEQELQVWFDKLQMPCACLIAKDDGSIYWLKGGEKLDVI</sequence>
<comment type="catalytic activity">
    <reaction evidence="10">
        <text>L-threonyl-[protein] + FAD = FMN-L-threonyl-[protein] + AMP + H(+)</text>
        <dbReference type="Rhea" id="RHEA:36847"/>
        <dbReference type="Rhea" id="RHEA-COMP:11060"/>
        <dbReference type="Rhea" id="RHEA-COMP:11061"/>
        <dbReference type="ChEBI" id="CHEBI:15378"/>
        <dbReference type="ChEBI" id="CHEBI:30013"/>
        <dbReference type="ChEBI" id="CHEBI:57692"/>
        <dbReference type="ChEBI" id="CHEBI:74257"/>
        <dbReference type="ChEBI" id="CHEBI:456215"/>
        <dbReference type="EC" id="2.7.1.180"/>
    </reaction>
</comment>
<dbReference type="EMBL" id="JPVR01000067">
    <property type="protein sequence ID" value="KGR87298.1"/>
    <property type="molecule type" value="Genomic_DNA"/>
</dbReference>
<protein>
    <recommendedName>
        <fullName evidence="3">FAD:protein FMN transferase</fullName>
        <ecNumber evidence="2">2.7.1.180</ecNumber>
    </recommendedName>
    <alternativeName>
        <fullName evidence="9">Flavin transferase</fullName>
    </alternativeName>
</protein>
<keyword evidence="6" id="KW-0479">Metal-binding</keyword>
<evidence type="ECO:0000256" key="8">
    <source>
        <dbReference type="ARBA" id="ARBA00022842"/>
    </source>
</evidence>
<organism evidence="11 12">
    <name type="scientific">Lysinibacillus boronitolerans JCM 21713 = 10a = NBRC 103108</name>
    <dbReference type="NCBI Taxonomy" id="1294264"/>
    <lineage>
        <taxon>Bacteria</taxon>
        <taxon>Bacillati</taxon>
        <taxon>Bacillota</taxon>
        <taxon>Bacilli</taxon>
        <taxon>Bacillales</taxon>
        <taxon>Bacillaceae</taxon>
        <taxon>Lysinibacillus</taxon>
    </lineage>
</organism>
<keyword evidence="8" id="KW-0460">Magnesium</keyword>
<evidence type="ECO:0000256" key="3">
    <source>
        <dbReference type="ARBA" id="ARBA00016337"/>
    </source>
</evidence>
<reference evidence="11 12" key="1">
    <citation type="submission" date="2014-02" db="EMBL/GenBank/DDBJ databases">
        <title>Draft genome sequence of Lysinibacillus boronitolerans NBRC 103108.</title>
        <authorList>
            <person name="Zhang F."/>
            <person name="Wang G."/>
            <person name="Zhang L."/>
        </authorList>
    </citation>
    <scope>NUCLEOTIDE SEQUENCE [LARGE SCALE GENOMIC DNA]</scope>
    <source>
        <strain evidence="11 12">NBRC 103108</strain>
    </source>
</reference>
<dbReference type="PANTHER" id="PTHR30040:SF2">
    <property type="entry name" value="FAD:PROTEIN FMN TRANSFERASE"/>
    <property type="match status" value="1"/>
</dbReference>
<accession>A0ABR4Y350</accession>
<dbReference type="PANTHER" id="PTHR30040">
    <property type="entry name" value="THIAMINE BIOSYNTHESIS LIPOPROTEIN APBE"/>
    <property type="match status" value="1"/>
</dbReference>
<name>A0ABR4Y350_9BACI</name>
<evidence type="ECO:0000256" key="5">
    <source>
        <dbReference type="ARBA" id="ARBA00022679"/>
    </source>
</evidence>
<keyword evidence="5" id="KW-0808">Transferase</keyword>
<evidence type="ECO:0000313" key="11">
    <source>
        <dbReference type="EMBL" id="KGR87298.1"/>
    </source>
</evidence>
<evidence type="ECO:0000256" key="9">
    <source>
        <dbReference type="ARBA" id="ARBA00031306"/>
    </source>
</evidence>
<dbReference type="RefSeq" id="WP_036076410.1">
    <property type="nucleotide sequence ID" value="NZ_AVCW01000015.1"/>
</dbReference>
<dbReference type="SUPFAM" id="SSF143631">
    <property type="entry name" value="ApbE-like"/>
    <property type="match status" value="1"/>
</dbReference>
<evidence type="ECO:0000256" key="6">
    <source>
        <dbReference type="ARBA" id="ARBA00022723"/>
    </source>
</evidence>
<keyword evidence="12" id="KW-1185">Reference proteome</keyword>
<evidence type="ECO:0000256" key="10">
    <source>
        <dbReference type="ARBA" id="ARBA00048540"/>
    </source>
</evidence>
<dbReference type="InterPro" id="IPR024932">
    <property type="entry name" value="ApbE"/>
</dbReference>
<evidence type="ECO:0000256" key="2">
    <source>
        <dbReference type="ARBA" id="ARBA00011955"/>
    </source>
</evidence>
<proteinExistence type="predicted"/>
<evidence type="ECO:0000313" key="12">
    <source>
        <dbReference type="Proteomes" id="UP000030487"/>
    </source>
</evidence>
<dbReference type="Gene3D" id="3.10.520.10">
    <property type="entry name" value="ApbE-like domains"/>
    <property type="match status" value="1"/>
</dbReference>
<evidence type="ECO:0000256" key="7">
    <source>
        <dbReference type="ARBA" id="ARBA00022827"/>
    </source>
</evidence>
<comment type="caution">
    <text evidence="11">The sequence shown here is derived from an EMBL/GenBank/DDBJ whole genome shotgun (WGS) entry which is preliminary data.</text>
</comment>